<evidence type="ECO:0000313" key="2">
    <source>
        <dbReference type="EMBL" id="RFA99991.1"/>
    </source>
</evidence>
<gene>
    <name evidence="1" type="ORF">CGL51_00210</name>
    <name evidence="2" type="ORF">CGL52_02175</name>
</gene>
<evidence type="ECO:0000313" key="4">
    <source>
        <dbReference type="Proteomes" id="UP000257123"/>
    </source>
</evidence>
<name>A0A371R680_9CREN</name>
<dbReference type="Proteomes" id="UP000256877">
    <property type="component" value="Unassembled WGS sequence"/>
</dbReference>
<dbReference type="EMBL" id="NMUE01000001">
    <property type="protein sequence ID" value="RFA98500.1"/>
    <property type="molecule type" value="Genomic_DNA"/>
</dbReference>
<protein>
    <submittedName>
        <fullName evidence="2">Uncharacterized protein</fullName>
    </submittedName>
</protein>
<evidence type="ECO:0000313" key="3">
    <source>
        <dbReference type="Proteomes" id="UP000256877"/>
    </source>
</evidence>
<accession>A0A371R680</accession>
<proteinExistence type="predicted"/>
<organism evidence="2 3">
    <name type="scientific">Pyrobaculum aerophilum</name>
    <dbReference type="NCBI Taxonomy" id="13773"/>
    <lineage>
        <taxon>Archaea</taxon>
        <taxon>Thermoproteota</taxon>
        <taxon>Thermoprotei</taxon>
        <taxon>Thermoproteales</taxon>
        <taxon>Thermoproteaceae</taxon>
        <taxon>Pyrobaculum</taxon>
    </lineage>
</organism>
<dbReference type="Proteomes" id="UP000257123">
    <property type="component" value="Unassembled WGS sequence"/>
</dbReference>
<comment type="caution">
    <text evidence="2">The sequence shown here is derived from an EMBL/GenBank/DDBJ whole genome shotgun (WGS) entry which is preliminary data.</text>
</comment>
<sequence>MFQYNFQQIERRREGLTALKDDMENFPQLPVVKHRFRSPSLTQFQRSEVRFVTSPRYLALPLEMRRGLYYLA</sequence>
<reference evidence="3 4" key="1">
    <citation type="submission" date="2017-07" db="EMBL/GenBank/DDBJ databases">
        <title>Draft genome sequence of aerobic hyperthermophilic archaea, Pyrobaculum aerophilum YKB31 and YKB32.</title>
        <authorList>
            <person name="Mochizuki T."/>
            <person name="Berliner A.J."/>
            <person name="Yoshida-Takashima Y."/>
            <person name="Takaki Y."/>
            <person name="Nunoura T."/>
            <person name="Takai K."/>
        </authorList>
    </citation>
    <scope>NUCLEOTIDE SEQUENCE [LARGE SCALE GENOMIC DNA]</scope>
    <source>
        <strain evidence="1 4">YKB31</strain>
        <strain evidence="2 3">YKB32</strain>
    </source>
</reference>
<dbReference type="AlphaFoldDB" id="A0A371R680"/>
<evidence type="ECO:0000313" key="1">
    <source>
        <dbReference type="EMBL" id="RFA98500.1"/>
    </source>
</evidence>
<dbReference type="EMBL" id="NMUF01000004">
    <property type="protein sequence ID" value="RFA99991.1"/>
    <property type="molecule type" value="Genomic_DNA"/>
</dbReference>